<keyword evidence="1" id="KW-0472">Membrane</keyword>
<evidence type="ECO:0000313" key="2">
    <source>
        <dbReference type="EMBL" id="KAH3802232.1"/>
    </source>
</evidence>
<reference evidence="2" key="1">
    <citation type="journal article" date="2019" name="bioRxiv">
        <title>The Genome of the Zebra Mussel, Dreissena polymorpha: A Resource for Invasive Species Research.</title>
        <authorList>
            <person name="McCartney M.A."/>
            <person name="Auch B."/>
            <person name="Kono T."/>
            <person name="Mallez S."/>
            <person name="Zhang Y."/>
            <person name="Obille A."/>
            <person name="Becker A."/>
            <person name="Abrahante J.E."/>
            <person name="Garbe J."/>
            <person name="Badalamenti J.P."/>
            <person name="Herman A."/>
            <person name="Mangelson H."/>
            <person name="Liachko I."/>
            <person name="Sullivan S."/>
            <person name="Sone E.D."/>
            <person name="Koren S."/>
            <person name="Silverstein K.A.T."/>
            <person name="Beckman K.B."/>
            <person name="Gohl D.M."/>
        </authorList>
    </citation>
    <scope>NUCLEOTIDE SEQUENCE</scope>
    <source>
        <strain evidence="2">Duluth1</strain>
        <tissue evidence="2">Whole animal</tissue>
    </source>
</reference>
<evidence type="ECO:0000313" key="3">
    <source>
        <dbReference type="Proteomes" id="UP000828390"/>
    </source>
</evidence>
<keyword evidence="1" id="KW-0812">Transmembrane</keyword>
<keyword evidence="1" id="KW-1133">Transmembrane helix</keyword>
<organism evidence="2 3">
    <name type="scientific">Dreissena polymorpha</name>
    <name type="common">Zebra mussel</name>
    <name type="synonym">Mytilus polymorpha</name>
    <dbReference type="NCBI Taxonomy" id="45954"/>
    <lineage>
        <taxon>Eukaryota</taxon>
        <taxon>Metazoa</taxon>
        <taxon>Spiralia</taxon>
        <taxon>Lophotrochozoa</taxon>
        <taxon>Mollusca</taxon>
        <taxon>Bivalvia</taxon>
        <taxon>Autobranchia</taxon>
        <taxon>Heteroconchia</taxon>
        <taxon>Euheterodonta</taxon>
        <taxon>Imparidentia</taxon>
        <taxon>Neoheterodontei</taxon>
        <taxon>Myida</taxon>
        <taxon>Dreissenoidea</taxon>
        <taxon>Dreissenidae</taxon>
        <taxon>Dreissena</taxon>
    </lineage>
</organism>
<evidence type="ECO:0000256" key="1">
    <source>
        <dbReference type="SAM" id="Phobius"/>
    </source>
</evidence>
<feature type="transmembrane region" description="Helical" evidence="1">
    <location>
        <begin position="24"/>
        <end position="41"/>
    </location>
</feature>
<accession>A0A9D4FUL0</accession>
<gene>
    <name evidence="2" type="ORF">DPMN_155905</name>
</gene>
<protein>
    <submittedName>
        <fullName evidence="2">Uncharacterized protein</fullName>
    </submittedName>
</protein>
<dbReference type="Proteomes" id="UP000828390">
    <property type="component" value="Unassembled WGS sequence"/>
</dbReference>
<dbReference type="EMBL" id="JAIWYP010000007">
    <property type="protein sequence ID" value="KAH3802232.1"/>
    <property type="molecule type" value="Genomic_DNA"/>
</dbReference>
<reference evidence="2" key="2">
    <citation type="submission" date="2020-11" db="EMBL/GenBank/DDBJ databases">
        <authorList>
            <person name="McCartney M.A."/>
            <person name="Auch B."/>
            <person name="Kono T."/>
            <person name="Mallez S."/>
            <person name="Becker A."/>
            <person name="Gohl D.M."/>
            <person name="Silverstein K.A.T."/>
            <person name="Koren S."/>
            <person name="Bechman K.B."/>
            <person name="Herman A."/>
            <person name="Abrahante J.E."/>
            <person name="Garbe J."/>
        </authorList>
    </citation>
    <scope>NUCLEOTIDE SEQUENCE</scope>
    <source>
        <strain evidence="2">Duluth1</strain>
        <tissue evidence="2">Whole animal</tissue>
    </source>
</reference>
<dbReference type="AlphaFoldDB" id="A0A9D4FUL0"/>
<comment type="caution">
    <text evidence="2">The sequence shown here is derived from an EMBL/GenBank/DDBJ whole genome shotgun (WGS) entry which is preliminary data.</text>
</comment>
<sequence>MKKEHDPDISLYFFLGRLNLQNEAVMYLVLGIYLPVMYHSLCDITNISYDHNQITWRESTLEQAGTKTYGRACLAVYRPIADITIGAFNG</sequence>
<keyword evidence="3" id="KW-1185">Reference proteome</keyword>
<name>A0A9D4FUL0_DREPO</name>
<proteinExistence type="predicted"/>